<gene>
    <name evidence="3" type="ORF">FYJ64_04555</name>
</gene>
<dbReference type="Gene3D" id="2.30.30.40">
    <property type="entry name" value="SH3 Domains"/>
    <property type="match status" value="2"/>
</dbReference>
<protein>
    <recommendedName>
        <fullName evidence="2">SH3b domain-containing protein</fullName>
    </recommendedName>
</protein>
<feature type="compositionally biased region" description="Low complexity" evidence="1">
    <location>
        <begin position="181"/>
        <end position="217"/>
    </location>
</feature>
<proteinExistence type="predicted"/>
<dbReference type="InterPro" id="IPR025883">
    <property type="entry name" value="Cadherin-like_domain"/>
</dbReference>
<keyword evidence="4" id="KW-1185">Reference proteome</keyword>
<organism evidence="3 4">
    <name type="scientific">Hornefia butyriciproducens</name>
    <dbReference type="NCBI Taxonomy" id="2652293"/>
    <lineage>
        <taxon>Bacteria</taxon>
        <taxon>Bacillati</taxon>
        <taxon>Bacillota</taxon>
        <taxon>Clostridia</taxon>
        <taxon>Peptostreptococcales</taxon>
        <taxon>Anaerovoracaceae</taxon>
        <taxon>Hornefia</taxon>
    </lineage>
</organism>
<dbReference type="EMBL" id="VUMZ01000003">
    <property type="protein sequence ID" value="MST51578.1"/>
    <property type="molecule type" value="Genomic_DNA"/>
</dbReference>
<evidence type="ECO:0000259" key="2">
    <source>
        <dbReference type="PROSITE" id="PS51781"/>
    </source>
</evidence>
<dbReference type="RefSeq" id="WP_154574042.1">
    <property type="nucleotide sequence ID" value="NZ_VUMZ01000003.1"/>
</dbReference>
<feature type="domain" description="SH3b" evidence="2">
    <location>
        <begin position="107"/>
        <end position="177"/>
    </location>
</feature>
<name>A0A6L5Y4Y1_9FIRM</name>
<dbReference type="AlphaFoldDB" id="A0A6L5Y4Y1"/>
<comment type="caution">
    <text evidence="3">The sequence shown here is derived from an EMBL/GenBank/DDBJ whole genome shotgun (WGS) entry which is preliminary data.</text>
</comment>
<dbReference type="InterPro" id="IPR003646">
    <property type="entry name" value="SH3-like_bac-type"/>
</dbReference>
<dbReference type="Proteomes" id="UP000474676">
    <property type="component" value="Unassembled WGS sequence"/>
</dbReference>
<dbReference type="SMART" id="SM00287">
    <property type="entry name" value="SH3b"/>
    <property type="match status" value="2"/>
</dbReference>
<evidence type="ECO:0000313" key="4">
    <source>
        <dbReference type="Proteomes" id="UP000474676"/>
    </source>
</evidence>
<feature type="region of interest" description="Disordered" evidence="1">
    <location>
        <begin position="181"/>
        <end position="220"/>
    </location>
</feature>
<accession>A0A6L5Y4Y1</accession>
<dbReference type="GeneID" id="303114589"/>
<sequence length="618" mass="67555">MIISVKKNNRVRMISVTLFGIILAMMMCGTDVFAASKPAASGTAKTASVIRASASVSSAQVKTLSKGKKFSIKAEYFTAKKSMKAKYKWYYISSYKGYIRSDLVKYADSVTVSGKTTAAVNIRTGAGWSYAKKAVYKKGKSVKVVLTAYDRNGEKWYKIKVGSKYYYVIARYVKLSSTSSKASSSTKKSSSSTNKSSSSSSKNSSSGNSSDSSSSGSATFKGFPSSYTKKLAALKKAHPKWEFVAVNTGLDWSDAVSRMTDRTGTNLVYTTFPYSYRSVEKGCYNYLTNRYTPKDGAKFIAASEGCVKFYMDPRNWLDDTHVFMFEDNRYHSSYQTRSMVETMTKGRNSYLYKNSGSFVTAAKNYNISPVYLAAKALEEQGTGINSGTVSGRKVYNVFNIGAYDSASGGASNGIRYAGSGSSYLRPWTSIDKAIRGGAKYIASNFIANNQSCAYLEHFNVMNGLGKVGTHVYMTAVYAPRNTSVSTASSYKRYKIYDKKIVFYIPVYKNMPSSACKVPSSSWKKDNNYYLKTLKVTAGGRTYTKISSSSQNYTKSFTVYVDRNVSSVTISAGAASRTSAKVSGTGKKSLSQGTNTFKVVCTASSGLKRTYTVKVVRGS</sequence>
<reference evidence="3 4" key="1">
    <citation type="submission" date="2019-08" db="EMBL/GenBank/DDBJ databases">
        <title>In-depth cultivation of the pig gut microbiome towards novel bacterial diversity and tailored functional studies.</title>
        <authorList>
            <person name="Wylensek D."/>
            <person name="Hitch T.C.A."/>
            <person name="Clavel T."/>
        </authorList>
    </citation>
    <scope>NUCLEOTIDE SEQUENCE [LARGE SCALE GENOMIC DNA]</scope>
    <source>
        <strain evidence="3 4">WCA-MUC-591-APC-3H</strain>
    </source>
</reference>
<evidence type="ECO:0000313" key="3">
    <source>
        <dbReference type="EMBL" id="MST51578.1"/>
    </source>
</evidence>
<dbReference type="PROSITE" id="PS51781">
    <property type="entry name" value="SH3B"/>
    <property type="match status" value="1"/>
</dbReference>
<evidence type="ECO:0000256" key="1">
    <source>
        <dbReference type="SAM" id="MobiDB-lite"/>
    </source>
</evidence>
<dbReference type="Pfam" id="PF12733">
    <property type="entry name" value="Cadherin-like"/>
    <property type="match status" value="1"/>
</dbReference>